<keyword evidence="8" id="KW-1185">Reference proteome</keyword>
<keyword evidence="1 2" id="KW-0728">SH3 domain</keyword>
<dbReference type="SMART" id="SM00314">
    <property type="entry name" value="RA"/>
    <property type="match status" value="2"/>
</dbReference>
<protein>
    <recommendedName>
        <fullName evidence="9">SH3 domain-containing protein</fullName>
    </recommendedName>
</protein>
<dbReference type="PROSITE" id="PS50002">
    <property type="entry name" value="SH3"/>
    <property type="match status" value="1"/>
</dbReference>
<dbReference type="PANTHER" id="PTHR47775">
    <property type="entry name" value="BUD SITE SELECTION PROTEIN 14"/>
    <property type="match status" value="1"/>
</dbReference>
<dbReference type="GO" id="GO:0015630">
    <property type="term" value="C:microtubule cytoskeleton"/>
    <property type="evidence" value="ECO:0007669"/>
    <property type="project" value="TreeGrafter"/>
</dbReference>
<feature type="domain" description="SH3" evidence="5">
    <location>
        <begin position="214"/>
        <end position="275"/>
    </location>
</feature>
<evidence type="ECO:0008006" key="9">
    <source>
        <dbReference type="Google" id="ProtNLM"/>
    </source>
</evidence>
<proteinExistence type="predicted"/>
<feature type="domain" description="Ras-associating" evidence="6">
    <location>
        <begin position="395"/>
        <end position="466"/>
    </location>
</feature>
<name>A0AAD5U190_9FUNG</name>
<feature type="coiled-coil region" evidence="3">
    <location>
        <begin position="1029"/>
        <end position="1056"/>
    </location>
</feature>
<dbReference type="GO" id="GO:0007165">
    <property type="term" value="P:signal transduction"/>
    <property type="evidence" value="ECO:0007669"/>
    <property type="project" value="InterPro"/>
</dbReference>
<dbReference type="EMBL" id="JADGJW010000251">
    <property type="protein sequence ID" value="KAJ3221110.1"/>
    <property type="molecule type" value="Genomic_DNA"/>
</dbReference>
<evidence type="ECO:0000259" key="5">
    <source>
        <dbReference type="PROSITE" id="PS50002"/>
    </source>
</evidence>
<evidence type="ECO:0000313" key="7">
    <source>
        <dbReference type="EMBL" id="KAJ3221110.1"/>
    </source>
</evidence>
<evidence type="ECO:0000259" key="6">
    <source>
        <dbReference type="PROSITE" id="PS50200"/>
    </source>
</evidence>
<organism evidence="7 8">
    <name type="scientific">Clydaea vesicula</name>
    <dbReference type="NCBI Taxonomy" id="447962"/>
    <lineage>
        <taxon>Eukaryota</taxon>
        <taxon>Fungi</taxon>
        <taxon>Fungi incertae sedis</taxon>
        <taxon>Chytridiomycota</taxon>
        <taxon>Chytridiomycota incertae sedis</taxon>
        <taxon>Chytridiomycetes</taxon>
        <taxon>Lobulomycetales</taxon>
        <taxon>Lobulomycetaceae</taxon>
        <taxon>Clydaea</taxon>
    </lineage>
</organism>
<dbReference type="AlphaFoldDB" id="A0AAD5U190"/>
<dbReference type="GO" id="GO:0051286">
    <property type="term" value="C:cell tip"/>
    <property type="evidence" value="ECO:0007669"/>
    <property type="project" value="TreeGrafter"/>
</dbReference>
<dbReference type="InterPro" id="IPR000159">
    <property type="entry name" value="RA_dom"/>
</dbReference>
<accession>A0AAD5U190</accession>
<dbReference type="InterPro" id="IPR029071">
    <property type="entry name" value="Ubiquitin-like_domsf"/>
</dbReference>
<dbReference type="Pfam" id="PF00018">
    <property type="entry name" value="SH3_1"/>
    <property type="match status" value="1"/>
</dbReference>
<dbReference type="SUPFAM" id="SSF50044">
    <property type="entry name" value="SH3-domain"/>
    <property type="match status" value="1"/>
</dbReference>
<evidence type="ECO:0000256" key="4">
    <source>
        <dbReference type="SAM" id="MobiDB-lite"/>
    </source>
</evidence>
<feature type="compositionally biased region" description="Polar residues" evidence="4">
    <location>
        <begin position="754"/>
        <end position="777"/>
    </location>
</feature>
<feature type="compositionally biased region" description="Low complexity" evidence="4">
    <location>
        <begin position="914"/>
        <end position="946"/>
    </location>
</feature>
<reference evidence="7" key="1">
    <citation type="submission" date="2020-05" db="EMBL/GenBank/DDBJ databases">
        <title>Phylogenomic resolution of chytrid fungi.</title>
        <authorList>
            <person name="Stajich J.E."/>
            <person name="Amses K."/>
            <person name="Simmons R."/>
            <person name="Seto K."/>
            <person name="Myers J."/>
            <person name="Bonds A."/>
            <person name="Quandt C.A."/>
            <person name="Barry K."/>
            <person name="Liu P."/>
            <person name="Grigoriev I."/>
            <person name="Longcore J.E."/>
            <person name="James T.Y."/>
        </authorList>
    </citation>
    <scope>NUCLEOTIDE SEQUENCE</scope>
    <source>
        <strain evidence="7">JEL0476</strain>
    </source>
</reference>
<dbReference type="InterPro" id="IPR053039">
    <property type="entry name" value="Polarity_Bud-Selection_Reg"/>
</dbReference>
<feature type="region of interest" description="Disordered" evidence="4">
    <location>
        <begin position="741"/>
        <end position="815"/>
    </location>
</feature>
<dbReference type="Proteomes" id="UP001211065">
    <property type="component" value="Unassembled WGS sequence"/>
</dbReference>
<keyword evidence="3" id="KW-0175">Coiled coil</keyword>
<gene>
    <name evidence="7" type="ORF">HK099_003782</name>
</gene>
<evidence type="ECO:0000256" key="2">
    <source>
        <dbReference type="PROSITE-ProRule" id="PRU00192"/>
    </source>
</evidence>
<evidence type="ECO:0000256" key="1">
    <source>
        <dbReference type="ARBA" id="ARBA00022443"/>
    </source>
</evidence>
<dbReference type="GO" id="GO:0008104">
    <property type="term" value="P:intracellular protein localization"/>
    <property type="evidence" value="ECO:0007669"/>
    <property type="project" value="TreeGrafter"/>
</dbReference>
<evidence type="ECO:0000313" key="8">
    <source>
        <dbReference type="Proteomes" id="UP001211065"/>
    </source>
</evidence>
<dbReference type="PROSITE" id="PS50200">
    <property type="entry name" value="RA"/>
    <property type="match status" value="1"/>
</dbReference>
<feature type="region of interest" description="Disordered" evidence="4">
    <location>
        <begin position="901"/>
        <end position="953"/>
    </location>
</feature>
<comment type="caution">
    <text evidence="7">The sequence shown here is derived from an EMBL/GenBank/DDBJ whole genome shotgun (WGS) entry which is preliminary data.</text>
</comment>
<feature type="compositionally biased region" description="Polar residues" evidence="4">
    <location>
        <begin position="972"/>
        <end position="984"/>
    </location>
</feature>
<dbReference type="InterPro" id="IPR036028">
    <property type="entry name" value="SH3-like_dom_sf"/>
</dbReference>
<dbReference type="Gene3D" id="2.30.30.40">
    <property type="entry name" value="SH3 Domains"/>
    <property type="match status" value="1"/>
</dbReference>
<dbReference type="GO" id="GO:0030950">
    <property type="term" value="P:establishment or maintenance of actin cytoskeleton polarity"/>
    <property type="evidence" value="ECO:0007669"/>
    <property type="project" value="TreeGrafter"/>
</dbReference>
<evidence type="ECO:0000256" key="3">
    <source>
        <dbReference type="SAM" id="Coils"/>
    </source>
</evidence>
<dbReference type="PANTHER" id="PTHR47775:SF1">
    <property type="entry name" value="BUD SITE SELECTION PROTEIN 14"/>
    <property type="match status" value="1"/>
</dbReference>
<dbReference type="InterPro" id="IPR001452">
    <property type="entry name" value="SH3_domain"/>
</dbReference>
<dbReference type="SUPFAM" id="SSF54236">
    <property type="entry name" value="Ubiquitin-like"/>
    <property type="match status" value="1"/>
</dbReference>
<dbReference type="Gene3D" id="3.10.20.90">
    <property type="entry name" value="Phosphatidylinositol 3-kinase Catalytic Subunit, Chain A, domain 1"/>
    <property type="match status" value="2"/>
</dbReference>
<feature type="compositionally biased region" description="Polar residues" evidence="4">
    <location>
        <begin position="786"/>
        <end position="815"/>
    </location>
</feature>
<dbReference type="Pfam" id="PF00788">
    <property type="entry name" value="RA"/>
    <property type="match status" value="2"/>
</dbReference>
<feature type="region of interest" description="Disordered" evidence="4">
    <location>
        <begin position="972"/>
        <end position="1000"/>
    </location>
</feature>
<dbReference type="SMART" id="SM00326">
    <property type="entry name" value="SH3"/>
    <property type="match status" value="1"/>
</dbReference>
<sequence>MHFLLFFWDRISSSTYFFPQAIGLTAVIASSILSSSFSSLPRKFFIESESELKFKHVSVDLLKSLQENPFDAITTSFVGLIIFRLLGGKFFSLAPSAFNDKKLSLKASMEYADTSERAVMNAFGRLWGCHTCGTRTAAKTSLGKVIGGYHADHQPPVKFAQAANDRFFNRILGIKLQFAMSQPENLEIDTKNLNDKDLEDQISLQTPLDENVPIDFSRVYALHTFVATLEGQVCVIRSDPLELLDDSNSYWWLVKCIKTDEIGYIPAENIETPFERLARLNCQKNHKIEEIFDDTNSTLNLKKPKRNLIFADGVNVVYLNGEQEVSVYCDEIDPFNESEYTLSFDNNDSEKLNRKLSKTFRTSFLFKKFLKPKRENSINLSQDDALSTDLGKSEPINVLRIFAGNVDLKATFKTVAINKHMKISDLLEASVKKFRINNASPKEYYLSVLHMDSQEKRINEDDKLFEFLDALRHKSLPGVGDFTKVKHSVVTSGKISSVKVNDDNIIKIIINKKLNLFEKNYHLMRVFMYDDEDDTGKIRLYKTIGVDSMATVDTVIQLSIKKFKLEKEEGYEYSLHSIFKDLGCVFNSFKFSNFYLDEKRDGSENIRNILQIGDGTSHDIDFVLRKNWIGIGSAPRNSQTYTENIIDNDKIVQSSDNDLQELLKHKPSFLEENNSNTPAGTSITSISRNASLESSNADTIIKYEDEKFKKFQSPLSNTSELYNLDIENNSHSTAIEFPTVNTNKIVPPPRKMSLPTSSQQQGLNSLDTRYSSPTQAIEINGRKTPDYNTSVSPTPPLISNRSSSTTGSAHSETNINQNYVSNGLVSNQPLKPKFQYMEQYLDEIMKDEVNPEKIDYLETVLKGSKSDINDIRKSSHSGGEYQDSGLSTLIKKNSNQQIGNKLKSPSIIISEGRSSPTSSGLNSSTISHTPRYSSSPSTPSATKSLSNRTSSVAEGDYNDCGLSSLIERRRSLGNNFQRRPSGSNRVKIRPNSMHTSGHPSSMMSLFDGLEAEINNLKILSESSSNGLEKSTVLNDCKEAEIRLDDVEKELDLILGNVINVFNEDKSIAGI</sequence>